<feature type="transmembrane region" description="Helical" evidence="9">
    <location>
        <begin position="201"/>
        <end position="224"/>
    </location>
</feature>
<proteinExistence type="inferred from homology"/>
<protein>
    <submittedName>
        <fullName evidence="11">Bifunctional purine biosynthesis protein PurH</fullName>
    </submittedName>
</protein>
<evidence type="ECO:0000256" key="7">
    <source>
        <dbReference type="RuleBase" id="RU003346"/>
    </source>
</evidence>
<evidence type="ECO:0000256" key="1">
    <source>
        <dbReference type="ARBA" id="ARBA00004141"/>
    </source>
</evidence>
<dbReference type="InterPro" id="IPR005829">
    <property type="entry name" value="Sugar_transporter_CS"/>
</dbReference>
<keyword evidence="6 9" id="KW-0472">Membrane</keyword>
<feature type="region of interest" description="Disordered" evidence="8">
    <location>
        <begin position="1"/>
        <end position="24"/>
    </location>
</feature>
<evidence type="ECO:0000256" key="3">
    <source>
        <dbReference type="ARBA" id="ARBA00022448"/>
    </source>
</evidence>
<evidence type="ECO:0000313" key="12">
    <source>
        <dbReference type="Proteomes" id="UP001479436"/>
    </source>
</evidence>
<comment type="caution">
    <text evidence="11">The sequence shown here is derived from an EMBL/GenBank/DDBJ whole genome shotgun (WGS) entry which is preliminary data.</text>
</comment>
<reference evidence="11 12" key="1">
    <citation type="submission" date="2023-04" db="EMBL/GenBank/DDBJ databases">
        <title>Genome of Basidiobolus ranarum AG-B5.</title>
        <authorList>
            <person name="Stajich J.E."/>
            <person name="Carter-House D."/>
            <person name="Gryganskyi A."/>
        </authorList>
    </citation>
    <scope>NUCLEOTIDE SEQUENCE [LARGE SCALE GENOMIC DNA]</scope>
    <source>
        <strain evidence="11 12">AG-B5</strain>
    </source>
</reference>
<dbReference type="InterPro" id="IPR045263">
    <property type="entry name" value="GLUT"/>
</dbReference>
<feature type="transmembrane region" description="Helical" evidence="9">
    <location>
        <begin position="382"/>
        <end position="402"/>
    </location>
</feature>
<feature type="compositionally biased region" description="Polar residues" evidence="8">
    <location>
        <begin position="509"/>
        <end position="532"/>
    </location>
</feature>
<evidence type="ECO:0000256" key="9">
    <source>
        <dbReference type="SAM" id="Phobius"/>
    </source>
</evidence>
<feature type="transmembrane region" description="Helical" evidence="9">
    <location>
        <begin position="353"/>
        <end position="375"/>
    </location>
</feature>
<dbReference type="InterPro" id="IPR003663">
    <property type="entry name" value="Sugar/inositol_transpt"/>
</dbReference>
<feature type="transmembrane region" description="Helical" evidence="9">
    <location>
        <begin position="230"/>
        <end position="250"/>
    </location>
</feature>
<dbReference type="InterPro" id="IPR036259">
    <property type="entry name" value="MFS_trans_sf"/>
</dbReference>
<feature type="transmembrane region" description="Helical" evidence="9">
    <location>
        <begin position="408"/>
        <end position="433"/>
    </location>
</feature>
<dbReference type="EMBL" id="JASJQH010000620">
    <property type="protein sequence ID" value="KAK9763516.1"/>
    <property type="molecule type" value="Genomic_DNA"/>
</dbReference>
<dbReference type="Proteomes" id="UP001479436">
    <property type="component" value="Unassembled WGS sequence"/>
</dbReference>
<dbReference type="PRINTS" id="PR00171">
    <property type="entry name" value="SUGRTRNSPORT"/>
</dbReference>
<dbReference type="PROSITE" id="PS00217">
    <property type="entry name" value="SUGAR_TRANSPORT_2"/>
    <property type="match status" value="1"/>
</dbReference>
<feature type="transmembrane region" description="Helical" evidence="9">
    <location>
        <begin position="319"/>
        <end position="341"/>
    </location>
</feature>
<comment type="similarity">
    <text evidence="2 7">Belongs to the major facilitator superfamily. Sugar transporter (TC 2.A.1.1) family.</text>
</comment>
<keyword evidence="12" id="KW-1185">Reference proteome</keyword>
<dbReference type="PROSITE" id="PS50850">
    <property type="entry name" value="MFS"/>
    <property type="match status" value="1"/>
</dbReference>
<gene>
    <name evidence="11" type="primary">HGT20_15</name>
    <name evidence="11" type="ORF">K7432_009727</name>
</gene>
<feature type="transmembrane region" description="Helical" evidence="9">
    <location>
        <begin position="145"/>
        <end position="165"/>
    </location>
</feature>
<evidence type="ECO:0000256" key="6">
    <source>
        <dbReference type="ARBA" id="ARBA00023136"/>
    </source>
</evidence>
<feature type="transmembrane region" description="Helical" evidence="9">
    <location>
        <begin position="473"/>
        <end position="493"/>
    </location>
</feature>
<dbReference type="PROSITE" id="PS00216">
    <property type="entry name" value="SUGAR_TRANSPORT_1"/>
    <property type="match status" value="1"/>
</dbReference>
<dbReference type="InterPro" id="IPR005828">
    <property type="entry name" value="MFS_sugar_transport-like"/>
</dbReference>
<keyword evidence="4 9" id="KW-0812">Transmembrane</keyword>
<keyword evidence="5 9" id="KW-1133">Transmembrane helix</keyword>
<feature type="region of interest" description="Disordered" evidence="8">
    <location>
        <begin position="504"/>
        <end position="532"/>
    </location>
</feature>
<organism evidence="11 12">
    <name type="scientific">Basidiobolus ranarum</name>
    <dbReference type="NCBI Taxonomy" id="34480"/>
    <lineage>
        <taxon>Eukaryota</taxon>
        <taxon>Fungi</taxon>
        <taxon>Fungi incertae sedis</taxon>
        <taxon>Zoopagomycota</taxon>
        <taxon>Entomophthoromycotina</taxon>
        <taxon>Basidiobolomycetes</taxon>
        <taxon>Basidiobolales</taxon>
        <taxon>Basidiobolaceae</taxon>
        <taxon>Basidiobolus</taxon>
    </lineage>
</organism>
<accession>A0ABR2WPU1</accession>
<feature type="domain" description="Major facilitator superfamily (MFS) profile" evidence="10">
    <location>
        <begin position="63"/>
        <end position="498"/>
    </location>
</feature>
<name>A0ABR2WPU1_9FUNG</name>
<dbReference type="Gene3D" id="1.20.1250.20">
    <property type="entry name" value="MFS general substrate transporter like domains"/>
    <property type="match status" value="1"/>
</dbReference>
<dbReference type="PANTHER" id="PTHR23503:SF8">
    <property type="entry name" value="FACILITATED GLUCOSE TRANSPORTER PROTEIN 1"/>
    <property type="match status" value="1"/>
</dbReference>
<dbReference type="Pfam" id="PF00083">
    <property type="entry name" value="Sugar_tr"/>
    <property type="match status" value="1"/>
</dbReference>
<evidence type="ECO:0000256" key="4">
    <source>
        <dbReference type="ARBA" id="ARBA00022692"/>
    </source>
</evidence>
<evidence type="ECO:0000256" key="8">
    <source>
        <dbReference type="SAM" id="MobiDB-lite"/>
    </source>
</evidence>
<dbReference type="InterPro" id="IPR020846">
    <property type="entry name" value="MFS_dom"/>
</dbReference>
<evidence type="ECO:0000256" key="5">
    <source>
        <dbReference type="ARBA" id="ARBA00022989"/>
    </source>
</evidence>
<dbReference type="NCBIfam" id="TIGR00879">
    <property type="entry name" value="SP"/>
    <property type="match status" value="1"/>
</dbReference>
<dbReference type="SUPFAM" id="SSF103473">
    <property type="entry name" value="MFS general substrate transporter"/>
    <property type="match status" value="1"/>
</dbReference>
<evidence type="ECO:0000313" key="11">
    <source>
        <dbReference type="EMBL" id="KAK9763516.1"/>
    </source>
</evidence>
<evidence type="ECO:0000256" key="2">
    <source>
        <dbReference type="ARBA" id="ARBA00010992"/>
    </source>
</evidence>
<keyword evidence="3 7" id="KW-0813">Transport</keyword>
<feature type="transmembrane region" description="Helical" evidence="9">
    <location>
        <begin position="171"/>
        <end position="189"/>
    </location>
</feature>
<comment type="subcellular location">
    <subcellularLocation>
        <location evidence="1">Membrane</location>
        <topology evidence="1">Multi-pass membrane protein</topology>
    </subcellularLocation>
</comment>
<sequence>MNNKFNGAGQDMSEPYPPTVHPQTTAQADYQRNLHNNAPLAGSKVTSPKDSLNASYTSYSVFCVAIACLVAFNNGWNTSVTNIPEDAIRNCPNPNEKDGGFFPCFPMGDWLWGFAVGSYALGGAVGGLSAGWFQTKFGRRNSLMVNNINFIIGAILLGFSAHQAMWIVGRFFTGIGSGLGTVVLPTYIGESATTKSRGAMGVLNQLSVVIGILVTEVVGLGLSYHPGWRIDLAITGIIAIIQMALLPMVVETPRYYISQDRVDSAEQSLIKIRKGYDTRNELREIINAREEYKRTAGTVSASEGIKYLFKDPVIRRNGWMCIFLCCAQQLSGINGVMYYSTTIFTDIYGKSTAQYLTVGIGGLNLLATLLSVLLIDRLGRKILVLSSLAGMVIFHVILIIGIQLNIPALVILGVFAFVLSFAIGMGPIPFLIISELVPTHAVSTVSAISLGLNWFCNFLVGFFFPSLKNVMQGYVFLIFAVICAIAFVIALIFQKETKGRSIEELTGGASRTTGPVRDSQTNFANPSSDYDA</sequence>
<dbReference type="PANTHER" id="PTHR23503">
    <property type="entry name" value="SOLUTE CARRIER FAMILY 2"/>
    <property type="match status" value="1"/>
</dbReference>
<feature type="transmembrane region" description="Helical" evidence="9">
    <location>
        <begin position="110"/>
        <end position="133"/>
    </location>
</feature>
<feature type="transmembrane region" description="Helical" evidence="9">
    <location>
        <begin position="56"/>
        <end position="76"/>
    </location>
</feature>
<feature type="transmembrane region" description="Helical" evidence="9">
    <location>
        <begin position="445"/>
        <end position="467"/>
    </location>
</feature>
<evidence type="ECO:0000259" key="10">
    <source>
        <dbReference type="PROSITE" id="PS50850"/>
    </source>
</evidence>